<dbReference type="SUPFAM" id="SSF55781">
    <property type="entry name" value="GAF domain-like"/>
    <property type="match status" value="1"/>
</dbReference>
<dbReference type="PANTHER" id="PTHR43102">
    <property type="entry name" value="SLR1143 PROTEIN"/>
    <property type="match status" value="1"/>
</dbReference>
<dbReference type="Pfam" id="PF01363">
    <property type="entry name" value="FYVE"/>
    <property type="match status" value="1"/>
</dbReference>
<accession>A0A067CUE4</accession>
<dbReference type="InterPro" id="IPR029016">
    <property type="entry name" value="GAF-like_dom_sf"/>
</dbReference>
<keyword evidence="8" id="KW-1185">Reference proteome</keyword>
<feature type="region of interest" description="Disordered" evidence="5">
    <location>
        <begin position="170"/>
        <end position="200"/>
    </location>
</feature>
<keyword evidence="3" id="KW-0862">Zinc</keyword>
<proteinExistence type="predicted"/>
<evidence type="ECO:0000313" key="8">
    <source>
        <dbReference type="Proteomes" id="UP000030745"/>
    </source>
</evidence>
<dbReference type="KEGG" id="spar:SPRG_01393"/>
<evidence type="ECO:0000256" key="3">
    <source>
        <dbReference type="ARBA" id="ARBA00022833"/>
    </source>
</evidence>
<dbReference type="SUPFAM" id="SSF57903">
    <property type="entry name" value="FYVE/PHD zinc finger"/>
    <property type="match status" value="2"/>
</dbReference>
<dbReference type="GeneID" id="24123986"/>
<keyword evidence="2 4" id="KW-0863">Zinc-finger</keyword>
<dbReference type="Gene3D" id="3.30.40.10">
    <property type="entry name" value="Zinc/RING finger domain, C3HC4 (zinc finger)"/>
    <property type="match status" value="2"/>
</dbReference>
<dbReference type="Gene3D" id="3.30.450.40">
    <property type="match status" value="1"/>
</dbReference>
<dbReference type="PANTHER" id="PTHR43102:SF2">
    <property type="entry name" value="GAF DOMAIN-CONTAINING PROTEIN"/>
    <property type="match status" value="1"/>
</dbReference>
<evidence type="ECO:0000259" key="6">
    <source>
        <dbReference type="PROSITE" id="PS50178"/>
    </source>
</evidence>
<dbReference type="InterPro" id="IPR011011">
    <property type="entry name" value="Znf_FYVE_PHD"/>
</dbReference>
<dbReference type="InterPro" id="IPR000306">
    <property type="entry name" value="Znf_FYVE"/>
</dbReference>
<dbReference type="GO" id="GO:0008270">
    <property type="term" value="F:zinc ion binding"/>
    <property type="evidence" value="ECO:0007669"/>
    <property type="project" value="UniProtKB-KW"/>
</dbReference>
<dbReference type="InterPro" id="IPR017455">
    <property type="entry name" value="Znf_FYVE-rel"/>
</dbReference>
<dbReference type="CDD" id="cd00065">
    <property type="entry name" value="FYVE_like_SF"/>
    <property type="match status" value="1"/>
</dbReference>
<dbReference type="AlphaFoldDB" id="A0A067CUE4"/>
<evidence type="ECO:0000256" key="4">
    <source>
        <dbReference type="PROSITE-ProRule" id="PRU00091"/>
    </source>
</evidence>
<protein>
    <recommendedName>
        <fullName evidence="6">FYVE-type domain-containing protein</fullName>
    </recommendedName>
</protein>
<dbReference type="RefSeq" id="XP_012195000.1">
    <property type="nucleotide sequence ID" value="XM_012339610.1"/>
</dbReference>
<dbReference type="SMART" id="SM00064">
    <property type="entry name" value="FYVE"/>
    <property type="match status" value="1"/>
</dbReference>
<name>A0A067CUE4_SAPPC</name>
<dbReference type="PROSITE" id="PS50178">
    <property type="entry name" value="ZF_FYVE"/>
    <property type="match status" value="2"/>
</dbReference>
<reference evidence="7 8" key="1">
    <citation type="journal article" date="2013" name="PLoS Genet.">
        <title>Distinctive expansion of potential virulence genes in the genome of the oomycete fish pathogen Saprolegnia parasitica.</title>
        <authorList>
            <person name="Jiang R.H."/>
            <person name="de Bruijn I."/>
            <person name="Haas B.J."/>
            <person name="Belmonte R."/>
            <person name="Lobach L."/>
            <person name="Christie J."/>
            <person name="van den Ackerveken G."/>
            <person name="Bottin A."/>
            <person name="Bulone V."/>
            <person name="Diaz-Moreno S.M."/>
            <person name="Dumas B."/>
            <person name="Fan L."/>
            <person name="Gaulin E."/>
            <person name="Govers F."/>
            <person name="Grenville-Briggs L.J."/>
            <person name="Horner N.R."/>
            <person name="Levin J.Z."/>
            <person name="Mammella M."/>
            <person name="Meijer H.J."/>
            <person name="Morris P."/>
            <person name="Nusbaum C."/>
            <person name="Oome S."/>
            <person name="Phillips A.J."/>
            <person name="van Rooyen D."/>
            <person name="Rzeszutek E."/>
            <person name="Saraiva M."/>
            <person name="Secombes C.J."/>
            <person name="Seidl M.F."/>
            <person name="Snel B."/>
            <person name="Stassen J.H."/>
            <person name="Sykes S."/>
            <person name="Tripathy S."/>
            <person name="van den Berg H."/>
            <person name="Vega-Arreguin J.C."/>
            <person name="Wawra S."/>
            <person name="Young S.K."/>
            <person name="Zeng Q."/>
            <person name="Dieguez-Uribeondo J."/>
            <person name="Russ C."/>
            <person name="Tyler B.M."/>
            <person name="van West P."/>
        </authorList>
    </citation>
    <scope>NUCLEOTIDE SEQUENCE [LARGE SCALE GENOMIC DNA]</scope>
    <source>
        <strain evidence="7 8">CBS 223.65</strain>
    </source>
</reference>
<dbReference type="VEuPathDB" id="FungiDB:SPRG_01393"/>
<feature type="compositionally biased region" description="Low complexity" evidence="5">
    <location>
        <begin position="185"/>
        <end position="197"/>
    </location>
</feature>
<feature type="domain" description="FYVE-type" evidence="6">
    <location>
        <begin position="109"/>
        <end position="166"/>
    </location>
</feature>
<keyword evidence="1" id="KW-0479">Metal-binding</keyword>
<gene>
    <name evidence="7" type="ORF">SPRG_01393</name>
</gene>
<sequence length="381" mass="42099">MLADVLSIDALCPQTQWIPASERPRCVCCSTSFAFFRKRHHCRLCGDVVCRACTEKRPVRHRTLNKVSDVLVCTGCLTSPRTARTKADVGLRAQMSPMPMTDVRPSPPSSSSSLCHVCACTFTFARWKHKCRWCQHDVCGHCRPSSPNKRLGVDGKVCLQCLLTRTHQTMAARQPPTVHSKRSSDSASSPRTDTASSFGSTTSLPYPLDFSWSHPWPKPPRIAHEARRLETLRCADILDTPADDVFELLCDLAIKATGCSMAAVAFVDADRVWFKARMGLAQSSLPRDVAFCAHTIRSTDPLVVLDATLDPRFEKNPLVTGRARIRFYAGAPIVAPTGLVLGTVFVLDSKPRETLDPRSLQKLANIAMAHIKLNKKGYLLS</sequence>
<evidence type="ECO:0000256" key="1">
    <source>
        <dbReference type="ARBA" id="ARBA00022723"/>
    </source>
</evidence>
<dbReference type="Proteomes" id="UP000030745">
    <property type="component" value="Unassembled WGS sequence"/>
</dbReference>
<dbReference type="Pfam" id="PF01590">
    <property type="entry name" value="GAF"/>
    <property type="match status" value="1"/>
</dbReference>
<evidence type="ECO:0000313" key="7">
    <source>
        <dbReference type="EMBL" id="KDO34123.1"/>
    </source>
</evidence>
<dbReference type="InterPro" id="IPR003018">
    <property type="entry name" value="GAF"/>
</dbReference>
<dbReference type="OrthoDB" id="303614at2759"/>
<dbReference type="OMA" id="IAMAHIK"/>
<evidence type="ECO:0000256" key="5">
    <source>
        <dbReference type="SAM" id="MobiDB-lite"/>
    </source>
</evidence>
<feature type="domain" description="FYVE-type" evidence="6">
    <location>
        <begin position="20"/>
        <end position="81"/>
    </location>
</feature>
<evidence type="ECO:0000256" key="2">
    <source>
        <dbReference type="ARBA" id="ARBA00022771"/>
    </source>
</evidence>
<dbReference type="InterPro" id="IPR013083">
    <property type="entry name" value="Znf_RING/FYVE/PHD"/>
</dbReference>
<dbReference type="EMBL" id="KK583191">
    <property type="protein sequence ID" value="KDO34123.1"/>
    <property type="molecule type" value="Genomic_DNA"/>
</dbReference>
<organism evidence="7 8">
    <name type="scientific">Saprolegnia parasitica (strain CBS 223.65)</name>
    <dbReference type="NCBI Taxonomy" id="695850"/>
    <lineage>
        <taxon>Eukaryota</taxon>
        <taxon>Sar</taxon>
        <taxon>Stramenopiles</taxon>
        <taxon>Oomycota</taxon>
        <taxon>Saprolegniomycetes</taxon>
        <taxon>Saprolegniales</taxon>
        <taxon>Saprolegniaceae</taxon>
        <taxon>Saprolegnia</taxon>
    </lineage>
</organism>